<name>A0A221V2U5_9FLAO</name>
<organism evidence="1 2">
    <name type="scientific">Arenibacter algicola</name>
    <dbReference type="NCBI Taxonomy" id="616991"/>
    <lineage>
        <taxon>Bacteria</taxon>
        <taxon>Pseudomonadati</taxon>
        <taxon>Bacteroidota</taxon>
        <taxon>Flavobacteriia</taxon>
        <taxon>Flavobacteriales</taxon>
        <taxon>Flavobacteriaceae</taxon>
        <taxon>Arenibacter</taxon>
    </lineage>
</organism>
<dbReference type="InterPro" id="IPR015996">
    <property type="entry name" value="UCP028451"/>
</dbReference>
<reference evidence="1 2" key="1">
    <citation type="submission" date="2017-07" db="EMBL/GenBank/DDBJ databases">
        <title>Genome Sequence of Arenibacter algicola Strain SMS7 Isolated from a culture of the Diatom Skeletonema marinoi.</title>
        <authorList>
            <person name="Topel M."/>
            <person name="Pinder M.I.M."/>
            <person name="Johansson O.N."/>
            <person name="Kourtchenko O."/>
            <person name="Godhe A."/>
            <person name="Clarke A.K."/>
        </authorList>
    </citation>
    <scope>NUCLEOTIDE SEQUENCE [LARGE SCALE GENOMIC DNA]</scope>
    <source>
        <strain evidence="1 2">SMS7</strain>
    </source>
</reference>
<dbReference type="PIRSF" id="PIRSF028451">
    <property type="entry name" value="UCP028451"/>
    <property type="match status" value="1"/>
</dbReference>
<dbReference type="PANTHER" id="PTHR36452">
    <property type="entry name" value="CHROMOSOME 12, WHOLE GENOME SHOTGUN SEQUENCE"/>
    <property type="match status" value="1"/>
</dbReference>
<dbReference type="KEGG" id="aalg:AREALGSMS7_04296"/>
<evidence type="ECO:0000313" key="1">
    <source>
        <dbReference type="EMBL" id="ASO07698.1"/>
    </source>
</evidence>
<gene>
    <name evidence="1" type="ORF">AREALGSMS7_04296</name>
</gene>
<dbReference type="AlphaFoldDB" id="A0A221V2U5"/>
<dbReference type="RefSeq" id="WP_031444185.1">
    <property type="nucleotide sequence ID" value="NZ_CP022515.1"/>
</dbReference>
<protein>
    <submittedName>
        <fullName evidence="1">TIGR02453 family protein</fullName>
    </submittedName>
</protein>
<proteinExistence type="predicted"/>
<sequence>MSRIQQQLITKDVFQFLEKLKKNNTREWFAEHKTEFKELETGVKSFYSALLNKLKAHDDIEKLKMFRIYRDIRFSKDKTPYKTHFAGSFSRSGQRLRGGYYLRLKPNETFIAAGFWEPNKEDLLRIRKEFETDASEIRSIMNKKNFKEVWGEMQGDELKTAPSGFNKDHPNIDLIKRKQFIFVKNFSDEEVMSPDFMANVDLAFQAIRPYFNLMSDILTTNLNGESLLD</sequence>
<dbReference type="Proteomes" id="UP000204551">
    <property type="component" value="Chromosome"/>
</dbReference>
<evidence type="ECO:0000313" key="2">
    <source>
        <dbReference type="Proteomes" id="UP000204551"/>
    </source>
</evidence>
<dbReference type="eggNOG" id="COG5587">
    <property type="taxonomic scope" value="Bacteria"/>
</dbReference>
<accession>A0A221V2U5</accession>
<dbReference type="PANTHER" id="PTHR36452:SF1">
    <property type="entry name" value="DUF2461 DOMAIN-CONTAINING PROTEIN"/>
    <property type="match status" value="1"/>
</dbReference>
<dbReference type="EMBL" id="CP022515">
    <property type="protein sequence ID" value="ASO07698.1"/>
    <property type="molecule type" value="Genomic_DNA"/>
</dbReference>
<dbReference type="STRING" id="616991.GCA_000733925_02481"/>
<dbReference type="InterPro" id="IPR012808">
    <property type="entry name" value="CHP02453"/>
</dbReference>
<dbReference type="Pfam" id="PF09365">
    <property type="entry name" value="DUF2461"/>
    <property type="match status" value="1"/>
</dbReference>
<dbReference type="NCBIfam" id="TIGR02453">
    <property type="entry name" value="TIGR02453 family protein"/>
    <property type="match status" value="1"/>
</dbReference>